<dbReference type="KEGG" id="pace:A6070_11460"/>
<protein>
    <submittedName>
        <fullName evidence="1">Uncharacterized protein</fullName>
    </submittedName>
</protein>
<accession>A0A1L3GDQ1</accession>
<dbReference type="RefSeq" id="WP_072285898.1">
    <property type="nucleotide sequence ID" value="NZ_CP015455.1"/>
</dbReference>
<dbReference type="STRING" id="29542.A6070_11460"/>
<dbReference type="Proteomes" id="UP000182264">
    <property type="component" value="Chromosome"/>
</dbReference>
<evidence type="ECO:0000313" key="1">
    <source>
        <dbReference type="EMBL" id="APG24081.1"/>
    </source>
</evidence>
<gene>
    <name evidence="1" type="ORF">A7E75_02835</name>
</gene>
<proteinExistence type="predicted"/>
<reference evidence="1 2" key="1">
    <citation type="journal article" date="2017" name="Genome Announc.">
        <title>Complete Genome Sequences of Two Acetylene-Fermenting Pelobacter acetylenicus Strains.</title>
        <authorList>
            <person name="Sutton J.M."/>
            <person name="Baesman S.M."/>
            <person name="Fierst J.L."/>
            <person name="Poret-Peterson A.T."/>
            <person name="Oremland R.S."/>
            <person name="Dunlap D.S."/>
            <person name="Akob D.M."/>
        </authorList>
    </citation>
    <scope>NUCLEOTIDE SEQUENCE [LARGE SCALE GENOMIC DNA]</scope>
    <source>
        <strain evidence="1 2">DSM 3247</strain>
    </source>
</reference>
<name>A0A1L3GDQ1_SYNAC</name>
<evidence type="ECO:0000313" key="2">
    <source>
        <dbReference type="Proteomes" id="UP000182264"/>
    </source>
</evidence>
<dbReference type="AlphaFoldDB" id="A0A1L3GDQ1"/>
<dbReference type="EMBL" id="CP015518">
    <property type="protein sequence ID" value="APG24081.1"/>
    <property type="molecule type" value="Genomic_DNA"/>
</dbReference>
<keyword evidence="2" id="KW-1185">Reference proteome</keyword>
<organism evidence="1 2">
    <name type="scientific">Syntrophotalea acetylenica</name>
    <name type="common">Pelobacter acetylenicus</name>
    <dbReference type="NCBI Taxonomy" id="29542"/>
    <lineage>
        <taxon>Bacteria</taxon>
        <taxon>Pseudomonadati</taxon>
        <taxon>Thermodesulfobacteriota</taxon>
        <taxon>Desulfuromonadia</taxon>
        <taxon>Desulfuromonadales</taxon>
        <taxon>Syntrophotaleaceae</taxon>
        <taxon>Syntrophotalea</taxon>
    </lineage>
</organism>
<sequence>MINTSKADWQGPFILSLICALADGLQRAEPVNHSARANRLARIEEAAFKTIPFYPPTELTPQVQDLAGEFFGKIQALFNDTLSPEAEKHRQKQIISLVGTSVDDCRATIALMDDAALMQATLDYMDQNDIEGKTRRQVLQRRIRAIKKEAAKC</sequence>